<reference evidence="6 7" key="2">
    <citation type="journal article" date="2011" name="Stand. Genomic Sci.">
        <title>Complete genome sequence of Leadbetterella byssophila type strain (4M15).</title>
        <authorList>
            <person name="Abt B."/>
            <person name="Teshima H."/>
            <person name="Lucas S."/>
            <person name="Lapidus A."/>
            <person name="Del Rio T.G."/>
            <person name="Nolan M."/>
            <person name="Tice H."/>
            <person name="Cheng J.F."/>
            <person name="Pitluck S."/>
            <person name="Liolios K."/>
            <person name="Pagani I."/>
            <person name="Ivanova N."/>
            <person name="Mavromatis K."/>
            <person name="Pati A."/>
            <person name="Tapia R."/>
            <person name="Han C."/>
            <person name="Goodwin L."/>
            <person name="Chen A."/>
            <person name="Palaniappan K."/>
            <person name="Land M."/>
            <person name="Hauser L."/>
            <person name="Chang Y.J."/>
            <person name="Jeffries C.D."/>
            <person name="Rohde M."/>
            <person name="Goker M."/>
            <person name="Tindall B.J."/>
            <person name="Detter J.C."/>
            <person name="Woyke T."/>
            <person name="Bristow J."/>
            <person name="Eisen J.A."/>
            <person name="Markowitz V."/>
            <person name="Hugenholtz P."/>
            <person name="Klenk H.P."/>
            <person name="Kyrpides N.C."/>
        </authorList>
    </citation>
    <scope>NUCLEOTIDE SEQUENCE [LARGE SCALE GENOMIC DNA]</scope>
    <source>
        <strain evidence="7">DSM 17132 / JCM 16389 / KACC 11308 / NBRC 106382 / 4M15</strain>
    </source>
</reference>
<gene>
    <name evidence="6" type="ordered locus">Lbys_0507</name>
</gene>
<dbReference type="PANTHER" id="PTHR45586">
    <property type="entry name" value="TPR REPEAT-CONTAINING PROTEIN PA4667"/>
    <property type="match status" value="1"/>
</dbReference>
<name>E4RXD6_LEAB4</name>
<evidence type="ECO:0000259" key="5">
    <source>
        <dbReference type="Pfam" id="PF19413"/>
    </source>
</evidence>
<dbReference type="InterPro" id="IPR051012">
    <property type="entry name" value="CellSynth/LPSAsmb/PSIAsmb"/>
</dbReference>
<proteinExistence type="predicted"/>
<evidence type="ECO:0000256" key="4">
    <source>
        <dbReference type="SAM" id="SignalP"/>
    </source>
</evidence>
<dbReference type="STRING" id="649349.Lbys_0507"/>
<dbReference type="eggNOG" id="COG0457">
    <property type="taxonomic scope" value="Bacteria"/>
</dbReference>
<dbReference type="SUPFAM" id="SSF48452">
    <property type="entry name" value="TPR-like"/>
    <property type="match status" value="1"/>
</dbReference>
<dbReference type="SMART" id="SM00028">
    <property type="entry name" value="TPR"/>
    <property type="match status" value="3"/>
</dbReference>
<dbReference type="Proteomes" id="UP000007435">
    <property type="component" value="Chromosome"/>
</dbReference>
<evidence type="ECO:0000313" key="7">
    <source>
        <dbReference type="Proteomes" id="UP000007435"/>
    </source>
</evidence>
<feature type="chain" id="PRO_5003188525" evidence="4">
    <location>
        <begin position="19"/>
        <end position="407"/>
    </location>
</feature>
<dbReference type="Pfam" id="PF19413">
    <property type="entry name" value="YaiO"/>
    <property type="match status" value="1"/>
</dbReference>
<dbReference type="HOGENOM" id="CLU_053131_0_0_10"/>
<reference key="1">
    <citation type="submission" date="2010-11" db="EMBL/GenBank/DDBJ databases">
        <title>The complete genome of Leadbetterella byssophila DSM 17132.</title>
        <authorList>
            <consortium name="US DOE Joint Genome Institute (JGI-PGF)"/>
            <person name="Lucas S."/>
            <person name="Copeland A."/>
            <person name="Lapidus A."/>
            <person name="Glavina del Rio T."/>
            <person name="Dalin E."/>
            <person name="Tice H."/>
            <person name="Bruce D."/>
            <person name="Goodwin L."/>
            <person name="Pitluck S."/>
            <person name="Kyrpides N."/>
            <person name="Mavromatis K."/>
            <person name="Ivanova N."/>
            <person name="Teshima H."/>
            <person name="Brettin T."/>
            <person name="Detter J.C."/>
            <person name="Han C."/>
            <person name="Tapia R."/>
            <person name="Land M."/>
            <person name="Hauser L."/>
            <person name="Markowitz V."/>
            <person name="Cheng J.-F."/>
            <person name="Hugenholtz P."/>
            <person name="Woyke T."/>
            <person name="Wu D."/>
            <person name="Tindall B."/>
            <person name="Pomrenke H.G."/>
            <person name="Brambilla E."/>
            <person name="Klenk H.-P."/>
            <person name="Eisen J.A."/>
        </authorList>
    </citation>
    <scope>NUCLEOTIDE SEQUENCE [LARGE SCALE GENOMIC DNA]</scope>
    <source>
        <strain>DSM 17132</strain>
    </source>
</reference>
<dbReference type="PANTHER" id="PTHR45586:SF15">
    <property type="entry name" value="TPR REPEAT-CONTAINING PROTEIN YPIA"/>
    <property type="match status" value="1"/>
</dbReference>
<dbReference type="InterPro" id="IPR011990">
    <property type="entry name" value="TPR-like_helical_dom_sf"/>
</dbReference>
<accession>E4RXD6</accession>
<dbReference type="InterPro" id="IPR030887">
    <property type="entry name" value="Beta-barrel_YaiO"/>
</dbReference>
<sequence length="407" mass="47719">MKRLITLFLLTLSTYTFGQSSDDLLAQAKTQAFDQKNYPEAIKTLKQAIEKSPDYLDLHIFLGRIYTWSDQVEEARNVFKPWFEKKVDTEDFYLAYASLEYWNDEEDRALEILQQGLEFNPKSEDLLYLQARIYNSLDQYEKAEESLNTLLSQNPKHTEGRELLVRIRDLTAKNAIGVTYNFVHFDKQFADNWHIVGLSYRRATSIGSFIFRTNLAQKFGDNGIQFEVEGYPRLSKMFYLYTGVGYSNQVGIFPKYRTGVSLYANLPQSFEGEIGYRQLHFNDDVWMYTASVGKYYQNLWFNLRTYLTPGNSNLSHSYTGTVRYYTKGANDYLGFQIGTGISPDENRSNLLEPQIYKMKTYKIGLDYNFTLGKRNIFWIQGTYFNQEYQRETRGNQYDLTLGFNRTF</sequence>
<dbReference type="NCBIfam" id="TIGR04390">
    <property type="entry name" value="OMP_YaiO_dom"/>
    <property type="match status" value="1"/>
</dbReference>
<feature type="signal peptide" evidence="4">
    <location>
        <begin position="1"/>
        <end position="18"/>
    </location>
</feature>
<keyword evidence="4" id="KW-0732">Signal</keyword>
<protein>
    <submittedName>
        <fullName evidence="6">Tetratricopeptide TPR_1 repeat-containing protein</fullName>
    </submittedName>
</protein>
<evidence type="ECO:0000256" key="1">
    <source>
        <dbReference type="ARBA" id="ARBA00022737"/>
    </source>
</evidence>
<dbReference type="Pfam" id="PF14559">
    <property type="entry name" value="TPR_19"/>
    <property type="match status" value="2"/>
</dbReference>
<dbReference type="PROSITE" id="PS50005">
    <property type="entry name" value="TPR"/>
    <property type="match status" value="1"/>
</dbReference>
<keyword evidence="2 3" id="KW-0802">TPR repeat</keyword>
<keyword evidence="7" id="KW-1185">Reference proteome</keyword>
<organism evidence="6 7">
    <name type="scientific">Leadbetterella byssophila (strain DSM 17132 / JCM 16389 / KACC 11308 / NBRC 106382 / 4M15)</name>
    <dbReference type="NCBI Taxonomy" id="649349"/>
    <lineage>
        <taxon>Bacteria</taxon>
        <taxon>Pseudomonadati</taxon>
        <taxon>Bacteroidota</taxon>
        <taxon>Cytophagia</taxon>
        <taxon>Cytophagales</taxon>
        <taxon>Leadbetterellaceae</taxon>
        <taxon>Leadbetterella</taxon>
    </lineage>
</organism>
<dbReference type="InterPro" id="IPR019734">
    <property type="entry name" value="TPR_rpt"/>
</dbReference>
<feature type="domain" description="YaiO beta-barrel" evidence="5">
    <location>
        <begin position="173"/>
        <end position="345"/>
    </location>
</feature>
<dbReference type="OrthoDB" id="742239at2"/>
<dbReference type="RefSeq" id="WP_013407335.1">
    <property type="nucleotide sequence ID" value="NC_014655.1"/>
</dbReference>
<dbReference type="Gene3D" id="1.25.40.10">
    <property type="entry name" value="Tetratricopeptide repeat domain"/>
    <property type="match status" value="1"/>
</dbReference>
<dbReference type="AlphaFoldDB" id="E4RXD6"/>
<dbReference type="EMBL" id="CP002305">
    <property type="protein sequence ID" value="ADQ16281.1"/>
    <property type="molecule type" value="Genomic_DNA"/>
</dbReference>
<feature type="repeat" description="TPR" evidence="3">
    <location>
        <begin position="124"/>
        <end position="157"/>
    </location>
</feature>
<evidence type="ECO:0000313" key="6">
    <source>
        <dbReference type="EMBL" id="ADQ16281.1"/>
    </source>
</evidence>
<evidence type="ECO:0000256" key="2">
    <source>
        <dbReference type="ARBA" id="ARBA00022803"/>
    </source>
</evidence>
<evidence type="ECO:0000256" key="3">
    <source>
        <dbReference type="PROSITE-ProRule" id="PRU00339"/>
    </source>
</evidence>
<dbReference type="KEGG" id="lby:Lbys_0507"/>
<keyword evidence="1" id="KW-0677">Repeat</keyword>